<evidence type="ECO:0000313" key="2">
    <source>
        <dbReference type="EMBL" id="JAC19441.1"/>
    </source>
</evidence>
<dbReference type="InterPro" id="IPR036880">
    <property type="entry name" value="Kunitz_BPTI_sf"/>
</dbReference>
<dbReference type="InterPro" id="IPR002223">
    <property type="entry name" value="Kunitz_BPTI"/>
</dbReference>
<reference evidence="2" key="1">
    <citation type="submission" date="2014-03" db="EMBL/GenBank/DDBJ databases">
        <title>The sialotranscriptome of Amblyomma triste, Amblyomma parvum and Amblyomma cajennense ticks, uncovered by 454-based RNA-seq.</title>
        <authorList>
            <person name="Garcia G.R."/>
            <person name="Gardinassi L.G."/>
            <person name="Ribeiro J.M."/>
            <person name="Anatriello E."/>
            <person name="Ferreira B.R."/>
            <person name="Moreira H.N."/>
            <person name="Mafra C."/>
            <person name="Olegario M.M."/>
            <person name="Szabo P.J."/>
            <person name="Miranda-Santos I.K."/>
            <person name="Maruyama S.R."/>
        </authorList>
    </citation>
    <scope>NUCLEOTIDE SEQUENCE</scope>
    <source>
        <strain evidence="2">Uberlandia</strain>
        <tissue evidence="2">Salivary glands</tissue>
    </source>
</reference>
<evidence type="ECO:0000259" key="1">
    <source>
        <dbReference type="PROSITE" id="PS50279"/>
    </source>
</evidence>
<protein>
    <recommendedName>
        <fullName evidence="1">BPTI/Kunitz inhibitor domain-containing protein</fullName>
    </recommendedName>
</protein>
<proteinExistence type="evidence at transcript level"/>
<dbReference type="GO" id="GO:0004867">
    <property type="term" value="F:serine-type endopeptidase inhibitor activity"/>
    <property type="evidence" value="ECO:0007669"/>
    <property type="project" value="InterPro"/>
</dbReference>
<accession>A0A023FCF7</accession>
<dbReference type="PROSITE" id="PS50279">
    <property type="entry name" value="BPTI_KUNITZ_2"/>
    <property type="match status" value="1"/>
</dbReference>
<dbReference type="Gene3D" id="4.10.410.10">
    <property type="entry name" value="Pancreatic trypsin inhibitor Kunitz domain"/>
    <property type="match status" value="1"/>
</dbReference>
<feature type="domain" description="BPTI/Kunitz inhibitor" evidence="1">
    <location>
        <begin position="36"/>
        <end position="91"/>
    </location>
</feature>
<dbReference type="AlphaFoldDB" id="A0A023FCF7"/>
<dbReference type="EMBL" id="GBBK01005041">
    <property type="protein sequence ID" value="JAC19441.1"/>
    <property type="molecule type" value="mRNA"/>
</dbReference>
<sequence length="108" mass="13215">RNCHCLFYTQRKNITITEEEFDADRSWCRGEDTEECFYRNRSSCYCKPKFFGRNRAPRYFYSPNYNACFKFVAIDRGCNSFDDKQECRDSCKQRRRPKPRLMNNRNEN</sequence>
<feature type="non-terminal residue" evidence="2">
    <location>
        <position position="1"/>
    </location>
</feature>
<organism evidence="2">
    <name type="scientific">Amblyomma cajennense</name>
    <name type="common">Cayenne tick</name>
    <name type="synonym">Acarus cajennensis</name>
    <dbReference type="NCBI Taxonomy" id="34607"/>
    <lineage>
        <taxon>Eukaryota</taxon>
        <taxon>Metazoa</taxon>
        <taxon>Ecdysozoa</taxon>
        <taxon>Arthropoda</taxon>
        <taxon>Chelicerata</taxon>
        <taxon>Arachnida</taxon>
        <taxon>Acari</taxon>
        <taxon>Parasitiformes</taxon>
        <taxon>Ixodida</taxon>
        <taxon>Ixodoidea</taxon>
        <taxon>Ixodidae</taxon>
        <taxon>Amblyomminae</taxon>
        <taxon>Amblyomma</taxon>
    </lineage>
</organism>
<name>A0A023FCF7_AMBCJ</name>